<dbReference type="Proteomes" id="UP000750522">
    <property type="component" value="Unassembled WGS sequence"/>
</dbReference>
<dbReference type="Proteomes" id="UP000242525">
    <property type="component" value="Unassembled WGS sequence"/>
</dbReference>
<dbReference type="InterPro" id="IPR019186">
    <property type="entry name" value="Nucleolar_protein_12"/>
</dbReference>
<dbReference type="AlphaFoldDB" id="A0A0J9XF05"/>
<evidence type="ECO:0000313" key="6">
    <source>
        <dbReference type="EMBL" id="CDO55886.1"/>
    </source>
</evidence>
<dbReference type="PANTHER" id="PTHR14577">
    <property type="entry name" value="NUCLEOLAR PROTEIN 12"/>
    <property type="match status" value="1"/>
</dbReference>
<evidence type="ECO:0000256" key="5">
    <source>
        <dbReference type="SAM" id="MobiDB-lite"/>
    </source>
</evidence>
<dbReference type="Pfam" id="PF09805">
    <property type="entry name" value="Nop25"/>
    <property type="match status" value="1"/>
</dbReference>
<feature type="region of interest" description="Disordered" evidence="5">
    <location>
        <begin position="242"/>
        <end position="278"/>
    </location>
</feature>
<keyword evidence="8" id="KW-1185">Reference proteome</keyword>
<accession>A0A0J9XF05</accession>
<dbReference type="OrthoDB" id="551633at2759"/>
<dbReference type="EMBL" id="CCBN010000012">
    <property type="protein sequence ID" value="CDO55886.1"/>
    <property type="molecule type" value="Genomic_DNA"/>
</dbReference>
<keyword evidence="4" id="KW-0539">Nucleus</keyword>
<feature type="region of interest" description="Disordered" evidence="5">
    <location>
        <begin position="58"/>
        <end position="79"/>
    </location>
</feature>
<evidence type="ECO:0000256" key="4">
    <source>
        <dbReference type="ARBA" id="ARBA00023242"/>
    </source>
</evidence>
<evidence type="ECO:0000313" key="7">
    <source>
        <dbReference type="EMBL" id="KAF5102533.1"/>
    </source>
</evidence>
<feature type="compositionally biased region" description="Basic and acidic residues" evidence="5">
    <location>
        <begin position="254"/>
        <end position="268"/>
    </location>
</feature>
<gene>
    <name evidence="6" type="ORF">BN980_GECA12s03849g</name>
    <name evidence="7" type="ORF">DV451_001826</name>
</gene>
<evidence type="ECO:0000256" key="1">
    <source>
        <dbReference type="ARBA" id="ARBA00004604"/>
    </source>
</evidence>
<dbReference type="PANTHER" id="PTHR14577:SF0">
    <property type="entry name" value="NUCLEOLAR PROTEIN 12"/>
    <property type="match status" value="1"/>
</dbReference>
<comment type="caution">
    <text evidence="6">The sequence shown here is derived from an EMBL/GenBank/DDBJ whole genome shotgun (WGS) entry which is preliminary data.</text>
</comment>
<evidence type="ECO:0000313" key="8">
    <source>
        <dbReference type="Proteomes" id="UP000242525"/>
    </source>
</evidence>
<proteinExistence type="inferred from homology"/>
<feature type="compositionally biased region" description="Basic residues" evidence="5">
    <location>
        <begin position="269"/>
        <end position="278"/>
    </location>
</feature>
<name>A0A0J9XF05_GEOCN</name>
<dbReference type="GO" id="GO:0019843">
    <property type="term" value="F:rRNA binding"/>
    <property type="evidence" value="ECO:0007669"/>
    <property type="project" value="TreeGrafter"/>
</dbReference>
<organism evidence="6 8">
    <name type="scientific">Geotrichum candidum</name>
    <name type="common">Oospora lactis</name>
    <name type="synonym">Dipodascus geotrichum</name>
    <dbReference type="NCBI Taxonomy" id="1173061"/>
    <lineage>
        <taxon>Eukaryota</taxon>
        <taxon>Fungi</taxon>
        <taxon>Dikarya</taxon>
        <taxon>Ascomycota</taxon>
        <taxon>Saccharomycotina</taxon>
        <taxon>Dipodascomycetes</taxon>
        <taxon>Dipodascales</taxon>
        <taxon>Dipodascaceae</taxon>
        <taxon>Geotrichum</taxon>
    </lineage>
</organism>
<comment type="similarity">
    <text evidence="2">Belongs to the RRP17 family.</text>
</comment>
<dbReference type="STRING" id="1173061.A0A0J9XF05"/>
<reference evidence="7" key="3">
    <citation type="submission" date="2020-01" db="EMBL/GenBank/DDBJ databases">
        <authorList>
            <person name="Perkins V."/>
            <person name="Lessard M.-H."/>
            <person name="Dugat-Bony E."/>
            <person name="Frenette M."/>
            <person name="Labrie S."/>
        </authorList>
    </citation>
    <scope>NUCLEOTIDE SEQUENCE</scope>
    <source>
        <strain evidence="7">LMA-70</strain>
    </source>
</reference>
<dbReference type="GO" id="GO:0005730">
    <property type="term" value="C:nucleolus"/>
    <property type="evidence" value="ECO:0007669"/>
    <property type="project" value="UniProtKB-SubCell"/>
</dbReference>
<protein>
    <submittedName>
        <fullName evidence="6">Similar to Saccharomyces cerevisiae YDR412W RRP17 Component of the pre-60S pre-ribosomal particle</fullName>
    </submittedName>
</protein>
<evidence type="ECO:0000256" key="3">
    <source>
        <dbReference type="ARBA" id="ARBA00023054"/>
    </source>
</evidence>
<feature type="region of interest" description="Disordered" evidence="5">
    <location>
        <begin position="93"/>
        <end position="168"/>
    </location>
</feature>
<sequence>MAVKTNREILSRGSDIYARKKFKTHGVDEVSFDRGARAEYLTGFHKRKVARKEKAAEYAKKRAHEEHLAERKRIRDERKQTLAADLERFNKAMKDVGESDSEWEEGVTTKAPKRNPNRYKTTATGKAAASNSDDNNEDSEEEEEEEDSTVPSKLSEKQVFVAEDEDEEEATVVIEEMDEGNSLFTFAEKTVEQIKAPLKKKKKTKSNSLEASIFKNQDNKDEAENNVKTEDFIDFTKKKSDNFKQKKKKFRYLTKTERKQKVSKERGRSKEKRTRAKN</sequence>
<reference evidence="7" key="2">
    <citation type="journal article" date="2020" name="Front. Microbiol.">
        <title>Phenotypic and Genetic Characterization of the Cheese Ripening Yeast Geotrichum candidum.</title>
        <authorList>
            <person name="Perkins V."/>
            <person name="Vignola S."/>
            <person name="Lessard M.H."/>
            <person name="Plante P.L."/>
            <person name="Corbeil J."/>
            <person name="Dugat-Bony E."/>
            <person name="Frenette M."/>
            <person name="Labrie S."/>
        </authorList>
    </citation>
    <scope>NUCLEOTIDE SEQUENCE</scope>
    <source>
        <strain evidence="7">LMA-70</strain>
    </source>
</reference>
<reference evidence="6 8" key="1">
    <citation type="submission" date="2014-03" db="EMBL/GenBank/DDBJ databases">
        <authorList>
            <person name="Casaregola S."/>
        </authorList>
    </citation>
    <scope>NUCLEOTIDE SEQUENCE [LARGE SCALE GENOMIC DNA]</scope>
    <source>
        <strain evidence="6 8">CLIB 918</strain>
    </source>
</reference>
<keyword evidence="3" id="KW-0175">Coiled coil</keyword>
<dbReference type="EMBL" id="QQZK01000029">
    <property type="protein sequence ID" value="KAF5102533.1"/>
    <property type="molecule type" value="Genomic_DNA"/>
</dbReference>
<evidence type="ECO:0000256" key="2">
    <source>
        <dbReference type="ARBA" id="ARBA00007175"/>
    </source>
</evidence>
<comment type="subcellular location">
    <subcellularLocation>
        <location evidence="1">Nucleus</location>
        <location evidence="1">Nucleolus</location>
    </subcellularLocation>
</comment>
<feature type="compositionally biased region" description="Acidic residues" evidence="5">
    <location>
        <begin position="134"/>
        <end position="148"/>
    </location>
</feature>